<keyword evidence="1" id="KW-0051">Antiviral defense</keyword>
<dbReference type="Gene3D" id="3.30.70.2660">
    <property type="match status" value="1"/>
</dbReference>
<proteinExistence type="predicted"/>
<dbReference type="NCBIfam" id="TIGR02592">
    <property type="entry name" value="cas_Cas5h"/>
    <property type="match status" value="1"/>
</dbReference>
<organism evidence="2 3">
    <name type="scientific">Neptunitalea chrysea</name>
    <dbReference type="NCBI Taxonomy" id="1647581"/>
    <lineage>
        <taxon>Bacteria</taxon>
        <taxon>Pseudomonadati</taxon>
        <taxon>Bacteroidota</taxon>
        <taxon>Flavobacteriia</taxon>
        <taxon>Flavobacteriales</taxon>
        <taxon>Flavobacteriaceae</taxon>
        <taxon>Neptunitalea</taxon>
    </lineage>
</organism>
<accession>A0A9W6B8S4</accession>
<dbReference type="EMBL" id="BRVP01000040">
    <property type="protein sequence ID" value="GLB54167.1"/>
    <property type="molecule type" value="Genomic_DNA"/>
</dbReference>
<evidence type="ECO:0008006" key="4">
    <source>
        <dbReference type="Google" id="ProtNLM"/>
    </source>
</evidence>
<dbReference type="GO" id="GO:0051607">
    <property type="term" value="P:defense response to virus"/>
    <property type="evidence" value="ECO:0007669"/>
    <property type="project" value="UniProtKB-KW"/>
</dbReference>
<gene>
    <name evidence="2" type="ORF">NBRC110019_32080</name>
</gene>
<evidence type="ECO:0000313" key="2">
    <source>
        <dbReference type="EMBL" id="GLB54167.1"/>
    </source>
</evidence>
<comment type="caution">
    <text evidence="2">The sequence shown here is derived from an EMBL/GenBank/DDBJ whole genome shotgun (WGS) entry which is preliminary data.</text>
</comment>
<dbReference type="Proteomes" id="UP001143545">
    <property type="component" value="Unassembled WGS sequence"/>
</dbReference>
<keyword evidence="3" id="KW-1185">Reference proteome</keyword>
<dbReference type="AlphaFoldDB" id="A0A9W6B8S4"/>
<dbReference type="RefSeq" id="WP_281756551.1">
    <property type="nucleotide sequence ID" value="NZ_BRVP01000040.1"/>
</dbReference>
<protein>
    <recommendedName>
        <fullName evidence="4">Type I-B CRISPR-associated protein Cas5</fullName>
    </recommendedName>
</protein>
<dbReference type="InterPro" id="IPR013422">
    <property type="entry name" value="CRISPR-assoc_prot_Cas5_N"/>
</dbReference>
<evidence type="ECO:0000313" key="3">
    <source>
        <dbReference type="Proteomes" id="UP001143545"/>
    </source>
</evidence>
<dbReference type="InterPro" id="IPR013421">
    <property type="entry name" value="CRISPR-assoc_prot_Cas5_HALMA"/>
</dbReference>
<evidence type="ECO:0000256" key="1">
    <source>
        <dbReference type="ARBA" id="ARBA00023118"/>
    </source>
</evidence>
<sequence length="258" mass="30348">MKLISFDLKADFAFFRKPETNATLKTLNLSYNIIHKPAVLGILGAIIGLEGYREKGKLPQYYQVLKDIQIGIEPLNHDKGNYAKTNIKYSNTIGYANRGANFLTEELTLIEPEYRIYLLIDETHEYHQKLSDYLSKGMAEYIPYLGKNEFTAWWNSDSYHEYKFLKREVSDEGVKIRSIFQRSINVKNNSEAPYPDIMSYDTYENPFMYFERLPRDFDLVLIQYDITEFVYSNYLINNAQSLKNLVYVNELDSYVQLF</sequence>
<dbReference type="NCBIfam" id="TIGR02593">
    <property type="entry name" value="CRISPR_cas5"/>
    <property type="match status" value="1"/>
</dbReference>
<reference evidence="2" key="1">
    <citation type="submission" date="2022-07" db="EMBL/GenBank/DDBJ databases">
        <title>Taxonomy of Novel Oxalotrophic and Methylotrophic Bacteria.</title>
        <authorList>
            <person name="Sahin N."/>
            <person name="Tani A."/>
        </authorList>
    </citation>
    <scope>NUCLEOTIDE SEQUENCE</scope>
    <source>
        <strain evidence="2">AM327</strain>
    </source>
</reference>
<name>A0A9W6B8S4_9FLAO</name>